<keyword evidence="3" id="KW-1185">Reference proteome</keyword>
<accession>A0A9W8JJ67</accession>
<name>A0A9W8JJ67_9AGAR</name>
<proteinExistence type="predicted"/>
<gene>
    <name evidence="2" type="ORF">H1R20_g1333</name>
</gene>
<sequence length="251" mass="28613">MDNRICCFPHITNLASKAVLTEITNIRLAAVNDDEVTMENKVVETGLSRDAIALARFLIRMICASSLRRDKFAALQCTRNPKKAPLELLRDVDARWSSTLLMIEQLVVLKEFVVQMISNFTRNLKKYELLPDDWDVLQTYIRILRCELPSYVSVIGAGISKLKEYWKLVENVPAYTLAQMITPTVKLEWYQKNAPGRVDWAKDLFVDTLKLYCDAHSMCTPATTQAQHDAQPNPSTWADDILGSPIADRRH</sequence>
<protein>
    <submittedName>
        <fullName evidence="2">Uncharacterized protein</fullName>
    </submittedName>
</protein>
<feature type="non-terminal residue" evidence="2">
    <location>
        <position position="251"/>
    </location>
</feature>
<evidence type="ECO:0000256" key="1">
    <source>
        <dbReference type="SAM" id="MobiDB-lite"/>
    </source>
</evidence>
<evidence type="ECO:0000313" key="3">
    <source>
        <dbReference type="Proteomes" id="UP001140091"/>
    </source>
</evidence>
<dbReference type="EMBL" id="JANBPK010000343">
    <property type="protein sequence ID" value="KAJ2935761.1"/>
    <property type="molecule type" value="Genomic_DNA"/>
</dbReference>
<comment type="caution">
    <text evidence="2">The sequence shown here is derived from an EMBL/GenBank/DDBJ whole genome shotgun (WGS) entry which is preliminary data.</text>
</comment>
<feature type="compositionally biased region" description="Polar residues" evidence="1">
    <location>
        <begin position="224"/>
        <end position="236"/>
    </location>
</feature>
<feature type="region of interest" description="Disordered" evidence="1">
    <location>
        <begin position="224"/>
        <end position="251"/>
    </location>
</feature>
<dbReference type="AlphaFoldDB" id="A0A9W8JJ67"/>
<reference evidence="2" key="1">
    <citation type="submission" date="2022-06" db="EMBL/GenBank/DDBJ databases">
        <title>Genome Sequence of Candolleomyces eurysporus.</title>
        <authorList>
            <person name="Buettner E."/>
        </authorList>
    </citation>
    <scope>NUCLEOTIDE SEQUENCE</scope>
    <source>
        <strain evidence="2">VTCC 930004</strain>
    </source>
</reference>
<dbReference type="OrthoDB" id="3172935at2759"/>
<dbReference type="SUPFAM" id="SSF53098">
    <property type="entry name" value="Ribonuclease H-like"/>
    <property type="match status" value="1"/>
</dbReference>
<evidence type="ECO:0000313" key="2">
    <source>
        <dbReference type="EMBL" id="KAJ2935761.1"/>
    </source>
</evidence>
<dbReference type="InterPro" id="IPR012337">
    <property type="entry name" value="RNaseH-like_sf"/>
</dbReference>
<dbReference type="Proteomes" id="UP001140091">
    <property type="component" value="Unassembled WGS sequence"/>
</dbReference>
<organism evidence="2 3">
    <name type="scientific">Candolleomyces eurysporus</name>
    <dbReference type="NCBI Taxonomy" id="2828524"/>
    <lineage>
        <taxon>Eukaryota</taxon>
        <taxon>Fungi</taxon>
        <taxon>Dikarya</taxon>
        <taxon>Basidiomycota</taxon>
        <taxon>Agaricomycotina</taxon>
        <taxon>Agaricomycetes</taxon>
        <taxon>Agaricomycetidae</taxon>
        <taxon>Agaricales</taxon>
        <taxon>Agaricineae</taxon>
        <taxon>Psathyrellaceae</taxon>
        <taxon>Candolleomyces</taxon>
    </lineage>
</organism>